<dbReference type="EMBL" id="JYJA01000011">
    <property type="protein sequence ID" value="KJL45745.1"/>
    <property type="molecule type" value="Genomic_DNA"/>
</dbReference>
<accession>A0A0M2HLH3</accession>
<reference evidence="1 2" key="1">
    <citation type="submission" date="2015-02" db="EMBL/GenBank/DDBJ databases">
        <title>Draft genome sequences of ten Microbacterium spp. with emphasis on heavy metal contaminated environments.</title>
        <authorList>
            <person name="Corretto E."/>
        </authorList>
    </citation>
    <scope>NUCLEOTIDE SEQUENCE [LARGE SCALE GENOMIC DNA]</scope>
    <source>
        <strain evidence="1 2">DSM 8608</strain>
    </source>
</reference>
<dbReference type="Proteomes" id="UP000034098">
    <property type="component" value="Unassembled WGS sequence"/>
</dbReference>
<evidence type="ECO:0000313" key="1">
    <source>
        <dbReference type="EMBL" id="KJL45745.1"/>
    </source>
</evidence>
<evidence type="ECO:0000313" key="2">
    <source>
        <dbReference type="Proteomes" id="UP000034098"/>
    </source>
</evidence>
<organism evidence="1 2">
    <name type="scientific">Microbacterium trichothecenolyticum</name>
    <name type="common">Aureobacterium trichothecenolyticum</name>
    <dbReference type="NCBI Taxonomy" id="69370"/>
    <lineage>
        <taxon>Bacteria</taxon>
        <taxon>Bacillati</taxon>
        <taxon>Actinomycetota</taxon>
        <taxon>Actinomycetes</taxon>
        <taxon>Micrococcales</taxon>
        <taxon>Microbacteriaceae</taxon>
        <taxon>Microbacterium</taxon>
    </lineage>
</organism>
<protein>
    <submittedName>
        <fullName evidence="1">Uncharacterized protein</fullName>
    </submittedName>
</protein>
<dbReference type="PATRIC" id="fig|69370.6.peg.64"/>
<dbReference type="AlphaFoldDB" id="A0A0M2HLH3"/>
<dbReference type="RefSeq" id="WP_169748661.1">
    <property type="nucleotide sequence ID" value="NZ_JYJA01000011.1"/>
</dbReference>
<name>A0A0M2HLH3_MICTR</name>
<keyword evidence="2" id="KW-1185">Reference proteome</keyword>
<gene>
    <name evidence="1" type="ORF">RS82_00063</name>
</gene>
<proteinExistence type="predicted"/>
<sequence length="129" mass="15127">MSNRRRRPLGAMAYREYLQSPVWFARRDRWFTDHARTGQPLTCAGCGATATKRELQLHHLDYHWAIIRDGTFLAREAHDDLIPMHATCHELLHRLIDRDPVLAYHRTRRDATLIAINQLRRTDTDVEAS</sequence>
<comment type="caution">
    <text evidence="1">The sequence shown here is derived from an EMBL/GenBank/DDBJ whole genome shotgun (WGS) entry which is preliminary data.</text>
</comment>